<organism evidence="1">
    <name type="scientific">viral metagenome</name>
    <dbReference type="NCBI Taxonomy" id="1070528"/>
    <lineage>
        <taxon>unclassified sequences</taxon>
        <taxon>metagenomes</taxon>
        <taxon>organismal metagenomes</taxon>
    </lineage>
</organism>
<protein>
    <recommendedName>
        <fullName evidence="2">Glycosyltransferase</fullName>
    </recommendedName>
</protein>
<evidence type="ECO:0000313" key="1">
    <source>
        <dbReference type="EMBL" id="QHT12160.1"/>
    </source>
</evidence>
<reference evidence="1" key="1">
    <citation type="journal article" date="2020" name="Nature">
        <title>Giant virus diversity and host interactions through global metagenomics.</title>
        <authorList>
            <person name="Schulz F."/>
            <person name="Roux S."/>
            <person name="Paez-Espino D."/>
            <person name="Jungbluth S."/>
            <person name="Walsh D.A."/>
            <person name="Denef V.J."/>
            <person name="McMahon K.D."/>
            <person name="Konstantinidis K.T."/>
            <person name="Eloe-Fadrosh E.A."/>
            <person name="Kyrpides N.C."/>
            <person name="Woyke T."/>
        </authorList>
    </citation>
    <scope>NUCLEOTIDE SEQUENCE</scope>
    <source>
        <strain evidence="1">GVMAG-M-3300023174-129</strain>
    </source>
</reference>
<sequence>MSLAFISHCHTDYSETWSVYFDYLFKNNSTFKKVVCVNNKNAMEEFFKTKGYIYDRLIEYDETIPFAQRMVYILNQLDYEYVLFSPDNIILLSYDNNKITTIVNWLYNNNYDSVQFHMKKNDNSLINISNDITVYQIHDLEYPFSFLPSIWNRITLLNAYKSVPNSSYRFFEIDVMNFINNNANVFRLKDIGQEKIVGWDSDMEPWFIYLHIIHQRKWCGESFFRNDYFKNEHNTIMQKYNINTTKLGVLES</sequence>
<proteinExistence type="predicted"/>
<dbReference type="EMBL" id="MN739541">
    <property type="protein sequence ID" value="QHT12160.1"/>
    <property type="molecule type" value="Genomic_DNA"/>
</dbReference>
<dbReference type="AlphaFoldDB" id="A0A6C0D773"/>
<accession>A0A6C0D773</accession>
<name>A0A6C0D773_9ZZZZ</name>
<evidence type="ECO:0008006" key="2">
    <source>
        <dbReference type="Google" id="ProtNLM"/>
    </source>
</evidence>